<protein>
    <submittedName>
        <fullName evidence="1">Uncharacterized protein</fullName>
    </submittedName>
</protein>
<evidence type="ECO:0000313" key="2">
    <source>
        <dbReference type="Proteomes" id="UP000295703"/>
    </source>
</evidence>
<dbReference type="SMART" id="SM01130">
    <property type="entry name" value="DHDPS"/>
    <property type="match status" value="1"/>
</dbReference>
<dbReference type="InterPro" id="IPR013785">
    <property type="entry name" value="Aldolase_TIM"/>
</dbReference>
<dbReference type="GO" id="GO:0016829">
    <property type="term" value="F:lyase activity"/>
    <property type="evidence" value="ECO:0007669"/>
    <property type="project" value="InterPro"/>
</dbReference>
<accession>A0A4R8QLH0</accession>
<reference evidence="1 2" key="1">
    <citation type="submission" date="2018-12" db="EMBL/GenBank/DDBJ databases">
        <title>Genome sequence and assembly of Colletotrichum trifolii.</title>
        <authorList>
            <person name="Gan P."/>
            <person name="Shirasu K."/>
        </authorList>
    </citation>
    <scope>NUCLEOTIDE SEQUENCE [LARGE SCALE GENOMIC DNA]</scope>
    <source>
        <strain evidence="1 2">543-2</strain>
    </source>
</reference>
<dbReference type="SUPFAM" id="SSF51569">
    <property type="entry name" value="Aldolase"/>
    <property type="match status" value="1"/>
</dbReference>
<keyword evidence="2" id="KW-1185">Reference proteome</keyword>
<proteinExistence type="predicted"/>
<evidence type="ECO:0000313" key="1">
    <source>
        <dbReference type="EMBL" id="TDZ38006.1"/>
    </source>
</evidence>
<name>A0A4R8QLH0_COLTR</name>
<sequence>MDSNAVSLDLCGLTPAPVNPFTKDGKAFVKSVNNRIPIVVGITGEATDVAALEAKRAREAGAAAGLLHPSHGWLRFGYQPGAPQDRYKAVREDTEIPVIHKERINPQVLSCHDEYLYGKIAPERIIELIKAGKAKDYPKAKEIHNRLPPVTTAVHHRGSHMEGTVALKHALVARDSNRMWNTVGVNGLWSMKQSDGV</sequence>
<comment type="caution">
    <text evidence="1">The sequence shown here is derived from an EMBL/GenBank/DDBJ whole genome shotgun (WGS) entry which is preliminary data.</text>
</comment>
<dbReference type="AlphaFoldDB" id="A0A4R8QLH0"/>
<dbReference type="InterPro" id="IPR002220">
    <property type="entry name" value="DapA-like"/>
</dbReference>
<gene>
    <name evidence="1" type="ORF">CTRI78_v010964</name>
</gene>
<dbReference type="Proteomes" id="UP000295703">
    <property type="component" value="Unassembled WGS sequence"/>
</dbReference>
<organism evidence="1 2">
    <name type="scientific">Colletotrichum trifolii</name>
    <dbReference type="NCBI Taxonomy" id="5466"/>
    <lineage>
        <taxon>Eukaryota</taxon>
        <taxon>Fungi</taxon>
        <taxon>Dikarya</taxon>
        <taxon>Ascomycota</taxon>
        <taxon>Pezizomycotina</taxon>
        <taxon>Sordariomycetes</taxon>
        <taxon>Hypocreomycetidae</taxon>
        <taxon>Glomerellales</taxon>
        <taxon>Glomerellaceae</taxon>
        <taxon>Colletotrichum</taxon>
        <taxon>Colletotrichum orbiculare species complex</taxon>
    </lineage>
</organism>
<dbReference type="EMBL" id="RYZW01000211">
    <property type="protein sequence ID" value="TDZ38006.1"/>
    <property type="molecule type" value="Genomic_DNA"/>
</dbReference>
<dbReference type="Gene3D" id="3.20.20.70">
    <property type="entry name" value="Aldolase class I"/>
    <property type="match status" value="1"/>
</dbReference>